<feature type="signal peptide" evidence="1">
    <location>
        <begin position="1"/>
        <end position="22"/>
    </location>
</feature>
<protein>
    <submittedName>
        <fullName evidence="2">Uncharacterized protein</fullName>
    </submittedName>
</protein>
<keyword evidence="1" id="KW-0732">Signal</keyword>
<evidence type="ECO:0000256" key="1">
    <source>
        <dbReference type="SAM" id="SignalP"/>
    </source>
</evidence>
<dbReference type="EMBL" id="EU252219">
    <property type="protein sequence ID" value="ACD11809.1"/>
    <property type="molecule type" value="mRNA"/>
</dbReference>
<evidence type="ECO:0000313" key="2">
    <source>
        <dbReference type="EMBL" id="ACD11809.1"/>
    </source>
</evidence>
<dbReference type="SMR" id="A0A0U1TZ35"/>
<dbReference type="AlphaFoldDB" id="A0A0U1TZ35"/>
<proteinExistence type="evidence at transcript level"/>
<feature type="chain" id="PRO_5006829225" evidence="1">
    <location>
        <begin position="23"/>
        <end position="74"/>
    </location>
</feature>
<reference evidence="2" key="1">
    <citation type="submission" date="2007-10" db="EMBL/GenBank/DDBJ databases">
        <title>Classification and functional annotation of ESTs from venom glands of Isometrus maculatus.</title>
        <authorList>
            <person name="Li W."/>
            <person name="Ma Y."/>
            <person name="Zhao R."/>
            <person name="Cao Z."/>
        </authorList>
    </citation>
    <scope>NUCLEOTIDE SEQUENCE</scope>
    <source>
        <tissue evidence="2">Venom gland</tissue>
    </source>
</reference>
<accession>A0A0U1TZ35</accession>
<sequence>MKFQYLLAVFLIVLVVTDHCQAFFSLLPSLIGGLVSAIKGRRRRQLEARFEPKQRNFRKRELDFEKLFANMPDY</sequence>
<organism evidence="2">
    <name type="scientific">Isometrus maculatus</name>
    <name type="common">Lesser brown scorpion</name>
    <name type="synonym">Scorpio maculatus</name>
    <dbReference type="NCBI Taxonomy" id="497827"/>
    <lineage>
        <taxon>Eukaryota</taxon>
        <taxon>Metazoa</taxon>
        <taxon>Ecdysozoa</taxon>
        <taxon>Arthropoda</taxon>
        <taxon>Chelicerata</taxon>
        <taxon>Arachnida</taxon>
        <taxon>Scorpiones</taxon>
        <taxon>Buthida</taxon>
        <taxon>Buthoidea</taxon>
        <taxon>Buthidae</taxon>
        <taxon>Isometrus</taxon>
    </lineage>
</organism>
<name>A0A0U1TZ35_ISOMC</name>